<name>A0ABV2HMM9_9HYPH</name>
<evidence type="ECO:0000313" key="2">
    <source>
        <dbReference type="Proteomes" id="UP001549036"/>
    </source>
</evidence>
<dbReference type="RefSeq" id="WP_354414469.1">
    <property type="nucleotide sequence ID" value="NZ_JBEPLM010000002.1"/>
</dbReference>
<evidence type="ECO:0000313" key="1">
    <source>
        <dbReference type="EMBL" id="MET3591829.1"/>
    </source>
</evidence>
<dbReference type="EMBL" id="JBEPLM010000002">
    <property type="protein sequence ID" value="MET3591829.1"/>
    <property type="molecule type" value="Genomic_DNA"/>
</dbReference>
<organism evidence="1 2">
    <name type="scientific">Mesorhizobium shonense</name>
    <dbReference type="NCBI Taxonomy" id="1209948"/>
    <lineage>
        <taxon>Bacteria</taxon>
        <taxon>Pseudomonadati</taxon>
        <taxon>Pseudomonadota</taxon>
        <taxon>Alphaproteobacteria</taxon>
        <taxon>Hyphomicrobiales</taxon>
        <taxon>Phyllobacteriaceae</taxon>
        <taxon>Mesorhizobium</taxon>
    </lineage>
</organism>
<protein>
    <submittedName>
        <fullName evidence="1">Uncharacterized protein</fullName>
    </submittedName>
</protein>
<dbReference type="Proteomes" id="UP001549036">
    <property type="component" value="Unassembled WGS sequence"/>
</dbReference>
<comment type="caution">
    <text evidence="1">The sequence shown here is derived from an EMBL/GenBank/DDBJ whole genome shotgun (WGS) entry which is preliminary data.</text>
</comment>
<proteinExistence type="predicted"/>
<sequence length="61" mass="6257">MSAINGTFSQGFEVGYRLVKGIHVGMPGTPGEPGNPGNTTPFLQGIEAGIKAAGGMLIKQR</sequence>
<keyword evidence="2" id="KW-1185">Reference proteome</keyword>
<accession>A0ABV2HMM9</accession>
<gene>
    <name evidence="1" type="ORF">ABID26_001213</name>
</gene>
<reference evidence="1 2" key="1">
    <citation type="submission" date="2024-06" db="EMBL/GenBank/DDBJ databases">
        <title>Genomic Encyclopedia of Type Strains, Phase IV (KMG-IV): sequencing the most valuable type-strain genomes for metagenomic binning, comparative biology and taxonomic classification.</title>
        <authorList>
            <person name="Goeker M."/>
        </authorList>
    </citation>
    <scope>NUCLEOTIDE SEQUENCE [LARGE SCALE GENOMIC DNA]</scope>
    <source>
        <strain evidence="1 2">DSM 29846</strain>
    </source>
</reference>